<dbReference type="Proteomes" id="UP001362999">
    <property type="component" value="Unassembled WGS sequence"/>
</dbReference>
<reference evidence="7 8" key="1">
    <citation type="journal article" date="2024" name="J Genomics">
        <title>Draft genome sequencing and assembly of Favolaschia claudopus CIRM-BRFM 2984 isolated from oak limbs.</title>
        <authorList>
            <person name="Navarro D."/>
            <person name="Drula E."/>
            <person name="Chaduli D."/>
            <person name="Cazenave R."/>
            <person name="Ahrendt S."/>
            <person name="Wang J."/>
            <person name="Lipzen A."/>
            <person name="Daum C."/>
            <person name="Barry K."/>
            <person name="Grigoriev I.V."/>
            <person name="Favel A."/>
            <person name="Rosso M.N."/>
            <person name="Martin F."/>
        </authorList>
    </citation>
    <scope>NUCLEOTIDE SEQUENCE [LARGE SCALE GENOMIC DNA]</scope>
    <source>
        <strain evidence="7 8">CIRM-BRFM 2984</strain>
    </source>
</reference>
<dbReference type="PANTHER" id="PTHR20930">
    <property type="entry name" value="OVARIAN CARCINOMA ANTIGEN CA125-RELATED"/>
    <property type="match status" value="1"/>
</dbReference>
<feature type="domain" description="ZZ-type" evidence="6">
    <location>
        <begin position="528"/>
        <end position="583"/>
    </location>
</feature>
<keyword evidence="2 4" id="KW-0863">Zinc-finger</keyword>
<evidence type="ECO:0000256" key="5">
    <source>
        <dbReference type="SAM" id="MobiDB-lite"/>
    </source>
</evidence>
<dbReference type="GO" id="GO:0008270">
    <property type="term" value="F:zinc ion binding"/>
    <property type="evidence" value="ECO:0007669"/>
    <property type="project" value="UniProtKB-KW"/>
</dbReference>
<dbReference type="PROSITE" id="PS01357">
    <property type="entry name" value="ZF_ZZ_1"/>
    <property type="match status" value="1"/>
</dbReference>
<feature type="region of interest" description="Disordered" evidence="5">
    <location>
        <begin position="664"/>
        <end position="740"/>
    </location>
</feature>
<feature type="domain" description="ZZ-type" evidence="6">
    <location>
        <begin position="465"/>
        <end position="517"/>
    </location>
</feature>
<sequence>MPFSVKATYGRSGETRKFAFSSFPTYDQLYLQLYRLFPISHSYYLSKLLFSPDSSSKSSILVGTEVHNADQYNAAIAPYNNGLASNAMLRFTVYDETPHKLPAGFVPTENTTPAPSNCGSAPNPFILASHIPPPPIILSSTPSTQSMDVDRSAVHCTPSSTSTLMPQYHQSPPQSAGSCCAVNEGKVEIEGIVSKFKEDLDRILKTNFASPEPAFHPPPSAMTISMPSIVFCLFKYCTTCAKIFQGPWFACQKCSTTVCPECHEKQTVTYCVAVNGPHVMKKEFCAACPKDDQSPDPSTSVAQPPMPTFVPSPVPHPLGYSPVYPFSHPPFTPSLPPPGFELPRAPAPMAGVTLPPLPLPSVSQVTPPPAPPVIHRGVICDMCDKVVEGVRHKCLDCPNYDLCTVCIESGSAERHNPFHEFLELKEPGRVIVHTVYTGDGERDAQANSSRTPVPAPEPQAEELAVHYATCNLCDSRIRGDRYKCADCPDFDTCSNCFSITREQHPQHAFVKLSKASDYIRRETPVAPMHFVTCDGCNNTIYGTRYKCMHPECPDFDLCNDCEAFPIPMHPDTHPLLKMRSPGTVVPTVYRVGQTTLIPQEAQRGRSPVPTQLARTPSPAFCRGFYPTTNERRNTMPASFFDSAPSPIPPPSPFFFRSESSRSSSPVTAYHAPPRPLSPPQLPRQQSPMMMPGGLYDEPAFARQPQPQSYGYYRPASRFSHSPSPSPPLFRRSPSPVATPRRVAWASPVSYRAAYEPLYPNSNPQLMQPPHPVQPWATWRPVTQSRHAENEQDRQQEMRDEETRRRLIQESQEEIFKAAEREAERQARLQLVEEQQMRWAAAALPPTPPAAIPEPAFWRKSSEELRHLMQHDTEPAIDAFSRLSVQEEPAAVMDSPLTGEALLKRPEESVGAAASSAATNALFHLSQAHKELTRREEAARITPFNHSLAALLNGYDSENEIEKKNEDLLVSITKEEPTPISTPSPVSTPAIVPPAAPSLAPAAVPVPIPVPAPILGLRATFVNDVTLPDGQIFPPGAEFMKCWKMANSGSVEWPANTELVHVAGERLAREFNGPASVSVGTVQVGEEVDLWTGELKAPETPGRYVSYWRLRDGQGKLFGDSIWIDINVTETRSNESSLSSSSIIVMPRGAQSVPASSASGGRDASTVNRGEVEEDELSEHGSDASSGSLISVPTSDDEEWASVPAEEPQQVQRYVVLYDDASSQSSGSDNE</sequence>
<dbReference type="InterPro" id="IPR013783">
    <property type="entry name" value="Ig-like_fold"/>
</dbReference>
<dbReference type="Gene3D" id="2.60.40.10">
    <property type="entry name" value="Immunoglobulins"/>
    <property type="match status" value="1"/>
</dbReference>
<feature type="compositionally biased region" description="Low complexity" evidence="5">
    <location>
        <begin position="682"/>
        <end position="691"/>
    </location>
</feature>
<dbReference type="Pfam" id="PF16158">
    <property type="entry name" value="N_BRCA1_IG"/>
    <property type="match status" value="1"/>
</dbReference>
<dbReference type="CDD" id="cd14947">
    <property type="entry name" value="NBR1_like"/>
    <property type="match status" value="1"/>
</dbReference>
<keyword evidence="1" id="KW-0479">Metal-binding</keyword>
<proteinExistence type="predicted"/>
<name>A0AAW0EEP4_9AGAR</name>
<dbReference type="InterPro" id="IPR032350">
    <property type="entry name" value="Nbr1_FW"/>
</dbReference>
<dbReference type="Pfam" id="PF00569">
    <property type="entry name" value="ZZ"/>
    <property type="match status" value="3"/>
</dbReference>
<feature type="domain" description="ZZ-type" evidence="6">
    <location>
        <begin position="375"/>
        <end position="429"/>
    </location>
</feature>
<feature type="compositionally biased region" description="Polar residues" evidence="5">
    <location>
        <begin position="1182"/>
        <end position="1193"/>
    </location>
</feature>
<organism evidence="7 8">
    <name type="scientific">Favolaschia claudopus</name>
    <dbReference type="NCBI Taxonomy" id="2862362"/>
    <lineage>
        <taxon>Eukaryota</taxon>
        <taxon>Fungi</taxon>
        <taxon>Dikarya</taxon>
        <taxon>Basidiomycota</taxon>
        <taxon>Agaricomycotina</taxon>
        <taxon>Agaricomycetes</taxon>
        <taxon>Agaricomycetidae</taxon>
        <taxon>Agaricales</taxon>
        <taxon>Marasmiineae</taxon>
        <taxon>Mycenaceae</taxon>
        <taxon>Favolaschia</taxon>
    </lineage>
</organism>
<evidence type="ECO:0000313" key="7">
    <source>
        <dbReference type="EMBL" id="KAK7063982.1"/>
    </source>
</evidence>
<dbReference type="CDD" id="cd02249">
    <property type="entry name" value="ZZ"/>
    <property type="match status" value="1"/>
</dbReference>
<evidence type="ECO:0000313" key="8">
    <source>
        <dbReference type="Proteomes" id="UP001362999"/>
    </source>
</evidence>
<dbReference type="EMBL" id="JAWWNJ010000001">
    <property type="protein sequence ID" value="KAK7063982.1"/>
    <property type="molecule type" value="Genomic_DNA"/>
</dbReference>
<dbReference type="PROSITE" id="PS50135">
    <property type="entry name" value="ZF_ZZ_2"/>
    <property type="match status" value="3"/>
</dbReference>
<dbReference type="SUPFAM" id="SSF57850">
    <property type="entry name" value="RING/U-box"/>
    <property type="match status" value="3"/>
</dbReference>
<dbReference type="InterPro" id="IPR000433">
    <property type="entry name" value="Znf_ZZ"/>
</dbReference>
<feature type="compositionally biased region" description="Pro residues" evidence="5">
    <location>
        <begin position="672"/>
        <end position="681"/>
    </location>
</feature>
<feature type="compositionally biased region" description="Low complexity" evidence="5">
    <location>
        <begin position="713"/>
        <end position="735"/>
    </location>
</feature>
<dbReference type="SMART" id="SM00291">
    <property type="entry name" value="ZnF_ZZ"/>
    <property type="match status" value="3"/>
</dbReference>
<dbReference type="CDD" id="cd02340">
    <property type="entry name" value="ZZ_NBR1_like"/>
    <property type="match status" value="2"/>
</dbReference>
<feature type="region of interest" description="Disordered" evidence="5">
    <location>
        <begin position="781"/>
        <end position="803"/>
    </location>
</feature>
<dbReference type="AlphaFoldDB" id="A0AAW0EEP4"/>
<dbReference type="InterPro" id="IPR043145">
    <property type="entry name" value="Znf_ZZ_sf"/>
</dbReference>
<evidence type="ECO:0000256" key="3">
    <source>
        <dbReference type="ARBA" id="ARBA00022833"/>
    </source>
</evidence>
<keyword evidence="8" id="KW-1185">Reference proteome</keyword>
<feature type="compositionally biased region" description="Basic and acidic residues" evidence="5">
    <location>
        <begin position="785"/>
        <end position="803"/>
    </location>
</feature>
<keyword evidence="3" id="KW-0862">Zinc</keyword>
<evidence type="ECO:0000256" key="4">
    <source>
        <dbReference type="PROSITE-ProRule" id="PRU00228"/>
    </source>
</evidence>
<evidence type="ECO:0000259" key="6">
    <source>
        <dbReference type="PROSITE" id="PS50135"/>
    </source>
</evidence>
<protein>
    <recommendedName>
        <fullName evidence="6">ZZ-type domain-containing protein</fullName>
    </recommendedName>
</protein>
<dbReference type="PANTHER" id="PTHR20930:SF0">
    <property type="entry name" value="PROTEIN ILRUN"/>
    <property type="match status" value="1"/>
</dbReference>
<comment type="caution">
    <text evidence="7">The sequence shown here is derived from an EMBL/GenBank/DDBJ whole genome shotgun (WGS) entry which is preliminary data.</text>
</comment>
<evidence type="ECO:0000256" key="1">
    <source>
        <dbReference type="ARBA" id="ARBA00022723"/>
    </source>
</evidence>
<accession>A0AAW0EEP4</accession>
<feature type="region of interest" description="Disordered" evidence="5">
    <location>
        <begin position="1148"/>
        <end position="1211"/>
    </location>
</feature>
<gene>
    <name evidence="7" type="ORF">R3P38DRAFT_2821626</name>
</gene>
<dbReference type="Gene3D" id="3.30.60.90">
    <property type="match status" value="3"/>
</dbReference>
<evidence type="ECO:0000256" key="2">
    <source>
        <dbReference type="ARBA" id="ARBA00022771"/>
    </source>
</evidence>